<evidence type="ECO:0000259" key="6">
    <source>
        <dbReference type="Pfam" id="PF08478"/>
    </source>
</evidence>
<sequence length="239" mass="27799">MMSWWKCSILRVKIDMSEVLKIFLRMMVVLSVLSFIFGVCYSIKLFKESKFFTVNTVQINGVVNANIKKIMSQTKDFKGKHIFQIDSGLEGVLDDPWIKKASIKKIYPDKLEIDIYERKTVMKIKSKNNCYFYSIEGDLIGTDCGNVKVYDNTNLNNDKLFVVAEIVKYLNYRFTSIVINNSHFVINRDDHQILVSYDMDEFKKSLRYAEGLATLYKKINYIDLRVPGKIFINGVKNEA</sequence>
<comment type="caution">
    <text evidence="7">The sequence shown here is derived from an EMBL/GenBank/DDBJ whole genome shotgun (WGS) entry which is preliminary data.</text>
</comment>
<dbReference type="InterPro" id="IPR013685">
    <property type="entry name" value="POTRA_FtsQ_type"/>
</dbReference>
<evidence type="ECO:0000256" key="4">
    <source>
        <dbReference type="ARBA" id="ARBA00022989"/>
    </source>
</evidence>
<dbReference type="AlphaFoldDB" id="A0A2J6WHA6"/>
<name>A0A2J6WHA6_9BACT</name>
<evidence type="ECO:0000256" key="5">
    <source>
        <dbReference type="ARBA" id="ARBA00023306"/>
    </source>
</evidence>
<keyword evidence="4" id="KW-1133">Transmembrane helix</keyword>
<dbReference type="GO" id="GO:0005886">
    <property type="term" value="C:plasma membrane"/>
    <property type="evidence" value="ECO:0007669"/>
    <property type="project" value="TreeGrafter"/>
</dbReference>
<keyword evidence="4" id="KW-0472">Membrane</keyword>
<evidence type="ECO:0000313" key="8">
    <source>
        <dbReference type="Proteomes" id="UP000242881"/>
    </source>
</evidence>
<dbReference type="PANTHER" id="PTHR37820:SF1">
    <property type="entry name" value="CELL DIVISION PROTEIN FTSQ"/>
    <property type="match status" value="1"/>
</dbReference>
<accession>A0A2J6WHA6</accession>
<dbReference type="Proteomes" id="UP000242881">
    <property type="component" value="Unassembled WGS sequence"/>
</dbReference>
<proteinExistence type="predicted"/>
<dbReference type="InterPro" id="IPR050487">
    <property type="entry name" value="FtsQ_DivIB"/>
</dbReference>
<gene>
    <name evidence="7" type="ORF">C0187_06355</name>
</gene>
<evidence type="ECO:0000313" key="7">
    <source>
        <dbReference type="EMBL" id="PMP69761.1"/>
    </source>
</evidence>
<keyword evidence="1" id="KW-1003">Cell membrane</keyword>
<dbReference type="EMBL" id="PNIN01000063">
    <property type="protein sequence ID" value="PMP69761.1"/>
    <property type="molecule type" value="Genomic_DNA"/>
</dbReference>
<dbReference type="Gene3D" id="3.10.20.310">
    <property type="entry name" value="membrane protein fhac"/>
    <property type="match status" value="1"/>
</dbReference>
<keyword evidence="3" id="KW-0812">Transmembrane</keyword>
<evidence type="ECO:0000256" key="1">
    <source>
        <dbReference type="ARBA" id="ARBA00022475"/>
    </source>
</evidence>
<evidence type="ECO:0000256" key="2">
    <source>
        <dbReference type="ARBA" id="ARBA00022618"/>
    </source>
</evidence>
<reference evidence="7 8" key="1">
    <citation type="submission" date="2018-01" db="EMBL/GenBank/DDBJ databases">
        <title>Metagenomic assembled genomes from two thermal pools in the Uzon Caldera, Kamchatka, Russia.</title>
        <authorList>
            <person name="Wilkins L."/>
            <person name="Ettinger C."/>
        </authorList>
    </citation>
    <scope>NUCLEOTIDE SEQUENCE [LARGE SCALE GENOMIC DNA]</scope>
    <source>
        <strain evidence="7">ZAV-05</strain>
    </source>
</reference>
<keyword evidence="5" id="KW-0131">Cell cycle</keyword>
<dbReference type="Pfam" id="PF08478">
    <property type="entry name" value="POTRA_1"/>
    <property type="match status" value="1"/>
</dbReference>
<dbReference type="RefSeq" id="WP_424606090.1">
    <property type="nucleotide sequence ID" value="NZ_JBNAVA010000011.1"/>
</dbReference>
<dbReference type="PANTHER" id="PTHR37820">
    <property type="entry name" value="CELL DIVISION PROTEIN DIVIB"/>
    <property type="match status" value="1"/>
</dbReference>
<feature type="domain" description="POTRA" evidence="6">
    <location>
        <begin position="52"/>
        <end position="118"/>
    </location>
</feature>
<protein>
    <recommendedName>
        <fullName evidence="6">POTRA domain-containing protein</fullName>
    </recommendedName>
</protein>
<dbReference type="GO" id="GO:0051301">
    <property type="term" value="P:cell division"/>
    <property type="evidence" value="ECO:0007669"/>
    <property type="project" value="UniProtKB-KW"/>
</dbReference>
<evidence type="ECO:0000256" key="3">
    <source>
        <dbReference type="ARBA" id="ARBA00022692"/>
    </source>
</evidence>
<keyword evidence="2" id="KW-0132">Cell division</keyword>
<organism evidence="7 8">
    <name type="scientific">Calditerrivibrio nitroreducens</name>
    <dbReference type="NCBI Taxonomy" id="477976"/>
    <lineage>
        <taxon>Bacteria</taxon>
        <taxon>Pseudomonadati</taxon>
        <taxon>Deferribacterota</taxon>
        <taxon>Deferribacteres</taxon>
        <taxon>Deferribacterales</taxon>
        <taxon>Calditerrivibrionaceae</taxon>
    </lineage>
</organism>